<keyword evidence="3" id="KW-1185">Reference proteome</keyword>
<comment type="caution">
    <text evidence="2">The sequence shown here is derived from an EMBL/GenBank/DDBJ whole genome shotgun (WGS) entry which is preliminary data.</text>
</comment>
<keyword evidence="1" id="KW-0472">Membrane</keyword>
<gene>
    <name evidence="2" type="ORF">F8M41_020999</name>
</gene>
<evidence type="ECO:0000313" key="2">
    <source>
        <dbReference type="EMBL" id="KAF0561663.1"/>
    </source>
</evidence>
<feature type="transmembrane region" description="Helical" evidence="1">
    <location>
        <begin position="20"/>
        <end position="42"/>
    </location>
</feature>
<evidence type="ECO:0000313" key="3">
    <source>
        <dbReference type="Proteomes" id="UP000439903"/>
    </source>
</evidence>
<evidence type="ECO:0000256" key="1">
    <source>
        <dbReference type="SAM" id="Phobius"/>
    </source>
</evidence>
<keyword evidence="1" id="KW-1133">Transmembrane helix</keyword>
<protein>
    <submittedName>
        <fullName evidence="2">Uncharacterized protein</fullName>
    </submittedName>
</protein>
<sequence>MNIKFVEYVSDIKVNVASVGVYQTFYIVCTLTPNIVLGIPWVTKTRFDKNVLDKDCMNDRCIKSELTRVKGPEREYLAEIQKVNDKNLKGYSQEADCGKAMEKLEICGHDVVHDECKVDYNRIEAADSQVLQYIALGLYGWNNGLVRAVFGNHFEIRKLGRMDITLGMKLLGSSSCVMWFLVPWD</sequence>
<reference evidence="2 3" key="1">
    <citation type="journal article" date="2019" name="Environ. Microbiol.">
        <title>At the nexus of three kingdoms: the genome of the mycorrhizal fungus Gigaspora margarita provides insights into plant, endobacterial and fungal interactions.</title>
        <authorList>
            <person name="Venice F."/>
            <person name="Ghignone S."/>
            <person name="Salvioli di Fossalunga A."/>
            <person name="Amselem J."/>
            <person name="Novero M."/>
            <person name="Xianan X."/>
            <person name="Sedzielewska Toro K."/>
            <person name="Morin E."/>
            <person name="Lipzen A."/>
            <person name="Grigoriev I.V."/>
            <person name="Henrissat B."/>
            <person name="Martin F.M."/>
            <person name="Bonfante P."/>
        </authorList>
    </citation>
    <scope>NUCLEOTIDE SEQUENCE [LARGE SCALE GENOMIC DNA]</scope>
    <source>
        <strain evidence="2 3">BEG34</strain>
    </source>
</reference>
<name>A0A8H4B555_GIGMA</name>
<organism evidence="2 3">
    <name type="scientific">Gigaspora margarita</name>
    <dbReference type="NCBI Taxonomy" id="4874"/>
    <lineage>
        <taxon>Eukaryota</taxon>
        <taxon>Fungi</taxon>
        <taxon>Fungi incertae sedis</taxon>
        <taxon>Mucoromycota</taxon>
        <taxon>Glomeromycotina</taxon>
        <taxon>Glomeromycetes</taxon>
        <taxon>Diversisporales</taxon>
        <taxon>Gigasporaceae</taxon>
        <taxon>Gigaspora</taxon>
    </lineage>
</organism>
<proteinExistence type="predicted"/>
<dbReference type="AlphaFoldDB" id="A0A8H4B555"/>
<dbReference type="EMBL" id="WTPW01000007">
    <property type="protein sequence ID" value="KAF0561663.1"/>
    <property type="molecule type" value="Genomic_DNA"/>
</dbReference>
<keyword evidence="1" id="KW-0812">Transmembrane</keyword>
<accession>A0A8H4B555</accession>
<dbReference type="Proteomes" id="UP000439903">
    <property type="component" value="Unassembled WGS sequence"/>
</dbReference>